<feature type="domain" description="NAD-dependent epimerase/dehydratase" evidence="2">
    <location>
        <begin position="9"/>
        <end position="230"/>
    </location>
</feature>
<comment type="caution">
    <text evidence="3">The sequence shown here is derived from an EMBL/GenBank/DDBJ whole genome shotgun (WGS) entry which is preliminary data.</text>
</comment>
<dbReference type="RefSeq" id="WP_260995444.1">
    <property type="nucleotide sequence ID" value="NZ_JAODWD010000006.1"/>
</dbReference>
<name>A0ABT2MHA9_9MYCO</name>
<dbReference type="PANTHER" id="PTHR43000">
    <property type="entry name" value="DTDP-D-GLUCOSE 4,6-DEHYDRATASE-RELATED"/>
    <property type="match status" value="1"/>
</dbReference>
<dbReference type="SUPFAM" id="SSF51735">
    <property type="entry name" value="NAD(P)-binding Rossmann-fold domains"/>
    <property type="match status" value="1"/>
</dbReference>
<proteinExistence type="inferred from homology"/>
<accession>A0ABT2MHA9</accession>
<organism evidence="3 4">
    <name type="scientific">Mycobacterium deserti</name>
    <dbReference type="NCBI Taxonomy" id="2978347"/>
    <lineage>
        <taxon>Bacteria</taxon>
        <taxon>Bacillati</taxon>
        <taxon>Actinomycetota</taxon>
        <taxon>Actinomycetes</taxon>
        <taxon>Mycobacteriales</taxon>
        <taxon>Mycobacteriaceae</taxon>
        <taxon>Mycobacterium</taxon>
    </lineage>
</organism>
<comment type="similarity">
    <text evidence="1">Belongs to the NAD(P)-dependent epimerase/dehydratase family.</text>
</comment>
<dbReference type="Pfam" id="PF01370">
    <property type="entry name" value="Epimerase"/>
    <property type="match status" value="1"/>
</dbReference>
<dbReference type="InterPro" id="IPR036291">
    <property type="entry name" value="NAD(P)-bd_dom_sf"/>
</dbReference>
<dbReference type="Proteomes" id="UP001206639">
    <property type="component" value="Unassembled WGS sequence"/>
</dbReference>
<evidence type="ECO:0000313" key="4">
    <source>
        <dbReference type="Proteomes" id="UP001206639"/>
    </source>
</evidence>
<evidence type="ECO:0000313" key="3">
    <source>
        <dbReference type="EMBL" id="MCT7661376.1"/>
    </source>
</evidence>
<reference evidence="4" key="1">
    <citation type="submission" date="2023-07" db="EMBL/GenBank/DDBJ databases">
        <authorList>
            <person name="Deng Y."/>
            <person name="Zhang Y.-Q."/>
        </authorList>
    </citation>
    <scope>NUCLEOTIDE SEQUENCE [LARGE SCALE GENOMIC DNA]</scope>
    <source>
        <strain evidence="4">CPCC 205710</strain>
    </source>
</reference>
<evidence type="ECO:0000259" key="2">
    <source>
        <dbReference type="Pfam" id="PF01370"/>
    </source>
</evidence>
<protein>
    <submittedName>
        <fullName evidence="3">NAD(P)-dependent oxidoreductase</fullName>
    </submittedName>
</protein>
<keyword evidence="4" id="KW-1185">Reference proteome</keyword>
<evidence type="ECO:0000256" key="1">
    <source>
        <dbReference type="ARBA" id="ARBA00007637"/>
    </source>
</evidence>
<dbReference type="Gene3D" id="3.40.50.720">
    <property type="entry name" value="NAD(P)-binding Rossmann-like Domain"/>
    <property type="match status" value="1"/>
</dbReference>
<dbReference type="EMBL" id="JAODWD010000006">
    <property type="protein sequence ID" value="MCT7661376.1"/>
    <property type="molecule type" value="Genomic_DNA"/>
</dbReference>
<dbReference type="InterPro" id="IPR001509">
    <property type="entry name" value="Epimerase_deHydtase"/>
</dbReference>
<gene>
    <name evidence="3" type="ORF">N4S67_23500</name>
</gene>
<sequence>MKQFSGRRVLVTGASGVVAFPVAVELAKDNEVFAVSRFSDPEQSRSLEQAGARPIAFDLANPDLSALPESVDVVINYAVLPPTHRDAYEVNAGATGRLARRYRDCESFVHGSTGSLYAYQGERPLREDDAYGLHASAENYAASKIAAEFLLKHLSADYELPTVIVRIFSFYGPRGGGVTQRIDQIMRSEPVSVYPGVRNVHTPLYEDDYVEKTIAAAGIAKVGAEVINIGGTEPVTTQEYCTMAGEMLGKEPVFTENSKAWPIWADTTKMVELLGPNKVSIHEGVRRTIESAQSRLNTSHHVIGEPAKAGR</sequence>